<dbReference type="Pfam" id="PF20159">
    <property type="entry name" value="YidB"/>
    <property type="match status" value="1"/>
</dbReference>
<accession>A0A0A0D1K3</accession>
<evidence type="ECO:0000313" key="1">
    <source>
        <dbReference type="EMBL" id="KGM31914.1"/>
    </source>
</evidence>
<name>A0A0A0D1K3_9PROT</name>
<dbReference type="InterPro" id="IPR045372">
    <property type="entry name" value="YidB"/>
</dbReference>
<dbReference type="RefSeq" id="WP_034844753.1">
    <property type="nucleotide sequence ID" value="NZ_JANX01000412.1"/>
</dbReference>
<dbReference type="Gene3D" id="1.10.10.690">
    <property type="entry name" value="YidB-like"/>
    <property type="match status" value="1"/>
</dbReference>
<dbReference type="OrthoDB" id="4235777at2"/>
<comment type="caution">
    <text evidence="1">The sequence shown here is derived from an EMBL/GenBank/DDBJ whole genome shotgun (WGS) entry which is preliminary data.</text>
</comment>
<dbReference type="SUPFAM" id="SSF140804">
    <property type="entry name" value="YidB-like"/>
    <property type="match status" value="1"/>
</dbReference>
<sequence length="119" mass="11877">MSLFDNIKGAVGDLIAKEAPEGIPALLSNALAQAGGLQGILAKLQAGGLGDQVNSWIGTGGNLPVSAEQIQAALGDQHVQQIAASLGIPTDKVLAFLSQHLPAAVDHATPNGTLPPATA</sequence>
<dbReference type="EMBL" id="JANX01000412">
    <property type="protein sequence ID" value="KGM31914.1"/>
    <property type="molecule type" value="Genomic_DNA"/>
</dbReference>
<evidence type="ECO:0000313" key="2">
    <source>
        <dbReference type="Proteomes" id="UP000029995"/>
    </source>
</evidence>
<evidence type="ECO:0008006" key="3">
    <source>
        <dbReference type="Google" id="ProtNLM"/>
    </source>
</evidence>
<proteinExistence type="predicted"/>
<dbReference type="Proteomes" id="UP000029995">
    <property type="component" value="Unassembled WGS sequence"/>
</dbReference>
<reference evidence="1 2" key="1">
    <citation type="submission" date="2014-01" db="EMBL/GenBank/DDBJ databases">
        <title>Genome sequence determination for a cystic fibrosis isolate, Inquilinus limosus.</title>
        <authorList>
            <person name="Pino M."/>
            <person name="Di Conza J."/>
            <person name="Gutkind G."/>
        </authorList>
    </citation>
    <scope>NUCLEOTIDE SEQUENCE [LARGE SCALE GENOMIC DNA]</scope>
    <source>
        <strain evidence="1 2">MP06</strain>
    </source>
</reference>
<organism evidence="1 2">
    <name type="scientific">Inquilinus limosus MP06</name>
    <dbReference type="NCBI Taxonomy" id="1398085"/>
    <lineage>
        <taxon>Bacteria</taxon>
        <taxon>Pseudomonadati</taxon>
        <taxon>Pseudomonadota</taxon>
        <taxon>Alphaproteobacteria</taxon>
        <taxon>Rhodospirillales</taxon>
        <taxon>Rhodospirillaceae</taxon>
        <taxon>Inquilinus</taxon>
    </lineage>
</organism>
<gene>
    <name evidence="1" type="ORF">P409_24460</name>
</gene>
<protein>
    <recommendedName>
        <fullName evidence="3">DUF937 domain-containing protein</fullName>
    </recommendedName>
</protein>
<dbReference type="AlphaFoldDB" id="A0A0A0D1K3"/>
<dbReference type="InterPro" id="IPR027405">
    <property type="entry name" value="YidB-like"/>
</dbReference>